<dbReference type="FunCoup" id="A0A2P5HKF6">
    <property type="interactions" value="516"/>
</dbReference>
<dbReference type="GO" id="GO:0007030">
    <property type="term" value="P:Golgi organization"/>
    <property type="evidence" value="ECO:0007669"/>
    <property type="project" value="TreeGrafter"/>
</dbReference>
<protein>
    <recommendedName>
        <fullName evidence="7">Vacuolar protein sorting-associated protein 74</fullName>
    </recommendedName>
</protein>
<evidence type="ECO:0000313" key="9">
    <source>
        <dbReference type="EMBL" id="POS70733.1"/>
    </source>
</evidence>
<keyword evidence="4" id="KW-0446">Lipid-binding</keyword>
<dbReference type="GO" id="GO:0032580">
    <property type="term" value="C:Golgi cisterna membrane"/>
    <property type="evidence" value="ECO:0007669"/>
    <property type="project" value="UniProtKB-SubCell"/>
</dbReference>
<keyword evidence="3" id="KW-0333">Golgi apparatus</keyword>
<proteinExistence type="inferred from homology"/>
<dbReference type="EMBL" id="MAVT02001507">
    <property type="protein sequence ID" value="POS70733.1"/>
    <property type="molecule type" value="Genomic_DNA"/>
</dbReference>
<comment type="subcellular location">
    <subcellularLocation>
        <location evidence="1">Golgi apparatus</location>
        <location evidence="1">Golgi stack membrane</location>
        <topology evidence="1">Peripheral membrane protein</topology>
        <orientation evidence="1">Cytoplasmic side</orientation>
    </subcellularLocation>
</comment>
<dbReference type="PANTHER" id="PTHR12704">
    <property type="entry name" value="TRANS-GOLGI PROTEIN GMX33"/>
    <property type="match status" value="1"/>
</dbReference>
<keyword evidence="5" id="KW-0472">Membrane</keyword>
<accession>A0A2P5HKF6</accession>
<name>A0A2P5HKF6_DIAHE</name>
<feature type="compositionally biased region" description="Polar residues" evidence="8">
    <location>
        <begin position="28"/>
        <end position="48"/>
    </location>
</feature>
<organism evidence="9 10">
    <name type="scientific">Diaporthe helianthi</name>
    <dbReference type="NCBI Taxonomy" id="158607"/>
    <lineage>
        <taxon>Eukaryota</taxon>
        <taxon>Fungi</taxon>
        <taxon>Dikarya</taxon>
        <taxon>Ascomycota</taxon>
        <taxon>Pezizomycotina</taxon>
        <taxon>Sordariomycetes</taxon>
        <taxon>Sordariomycetidae</taxon>
        <taxon>Diaporthales</taxon>
        <taxon>Diaporthaceae</taxon>
        <taxon>Diaporthe</taxon>
    </lineage>
</organism>
<dbReference type="InterPro" id="IPR008628">
    <property type="entry name" value="GPP34-like"/>
</dbReference>
<comment type="similarity">
    <text evidence="2">Belongs to the GOLPH3/VPS74 family.</text>
</comment>
<dbReference type="GO" id="GO:0000139">
    <property type="term" value="C:Golgi membrane"/>
    <property type="evidence" value="ECO:0007669"/>
    <property type="project" value="GOC"/>
</dbReference>
<comment type="function">
    <text evidence="6">Phosphatidylinositol-4-phosphate-binding protein that links Golgi membranes to the cytoskeleton and may participate in the tensile force required for vesicle budding from the Golgi. Thereby, may play a role in Golgi membrane trafficking and could indirectly give its flattened shape to the Golgi apparatus. May also bind to the coatomer to regulate Golgi membrane trafficking. May play a role in anterograde transport from the Golgi to the plasma membrane and regulate secretion. Mediates the cis and medial Golgi localization of mannosyltransferases through direct binding of their cytosolic domains. Involved in vacuolar protein sorting.</text>
</comment>
<dbReference type="GO" id="GO:0005829">
    <property type="term" value="C:cytosol"/>
    <property type="evidence" value="ECO:0007669"/>
    <property type="project" value="TreeGrafter"/>
</dbReference>
<evidence type="ECO:0000256" key="4">
    <source>
        <dbReference type="ARBA" id="ARBA00023121"/>
    </source>
</evidence>
<feature type="compositionally biased region" description="Basic and acidic residues" evidence="8">
    <location>
        <begin position="49"/>
        <end position="69"/>
    </location>
</feature>
<dbReference type="GO" id="GO:0005802">
    <property type="term" value="C:trans-Golgi network"/>
    <property type="evidence" value="ECO:0007669"/>
    <property type="project" value="TreeGrafter"/>
</dbReference>
<dbReference type="InParanoid" id="A0A2P5HKF6"/>
<dbReference type="Proteomes" id="UP000094444">
    <property type="component" value="Unassembled WGS sequence"/>
</dbReference>
<evidence type="ECO:0000256" key="2">
    <source>
        <dbReference type="ARBA" id="ARBA00007284"/>
    </source>
</evidence>
<evidence type="ECO:0000256" key="7">
    <source>
        <dbReference type="ARBA" id="ARBA00073084"/>
    </source>
</evidence>
<sequence>MSSSSGLTRRRGGGGGAAAEGESSNGGIQRNNSSSNFDNTPETSYESNENGHKIAFDPRDISESTERSKQPKLTLMEEVLLLGLKDKQDPRRRDRAAAASAPAPCALRPAPAPAPTAFANVLGGQGYLSFWNDNISYALRGCIVLELALRGRISMQKDPSRRRFPLPDRVIEVVDDTLTGEVLLDEALKMMKASEKMSVSSWIDLMSGETWNLMKIGYQLKQVRERLAKGLVDKGILRTEKRNFLLFDMATHPVADGGAKEEIRRRVRNVLTQRTVVLPATQWLPENLEFRYTRTIAMVCAAYAANVLENALSTLGHEARERAFAQTDELLAEYSQFPFGKKATGNGIGANLPQVISEEVNKAKEKELQLEVVAACLHVFTRLDSLL</sequence>
<evidence type="ECO:0000313" key="10">
    <source>
        <dbReference type="Proteomes" id="UP000094444"/>
    </source>
</evidence>
<dbReference type="Gene3D" id="1.10.3630.10">
    <property type="entry name" value="yeast vps74-n-term truncation variant domain like"/>
    <property type="match status" value="1"/>
</dbReference>
<dbReference type="GO" id="GO:0006890">
    <property type="term" value="P:retrograde vesicle-mediated transport, Golgi to endoplasmic reticulum"/>
    <property type="evidence" value="ECO:0007669"/>
    <property type="project" value="TreeGrafter"/>
</dbReference>
<dbReference type="GO" id="GO:0034067">
    <property type="term" value="P:protein localization to Golgi apparatus"/>
    <property type="evidence" value="ECO:0007669"/>
    <property type="project" value="UniProtKB-ARBA"/>
</dbReference>
<comment type="caution">
    <text evidence="9">The sequence shown here is derived from an EMBL/GenBank/DDBJ whole genome shotgun (WGS) entry which is preliminary data.</text>
</comment>
<evidence type="ECO:0000256" key="8">
    <source>
        <dbReference type="SAM" id="MobiDB-lite"/>
    </source>
</evidence>
<dbReference type="STRING" id="158607.A0A2P5HKF6"/>
<dbReference type="InterPro" id="IPR038261">
    <property type="entry name" value="GPP34-like_sf"/>
</dbReference>
<dbReference type="FunFam" id="1.10.3630.10:FF:000002">
    <property type="entry name" value="Vacuolar sorting-associated 74 protein"/>
    <property type="match status" value="1"/>
</dbReference>
<dbReference type="GO" id="GO:0070273">
    <property type="term" value="F:phosphatidylinositol-4-phosphate binding"/>
    <property type="evidence" value="ECO:0007669"/>
    <property type="project" value="InterPro"/>
</dbReference>
<dbReference type="GO" id="GO:0043001">
    <property type="term" value="P:Golgi to plasma membrane protein transport"/>
    <property type="evidence" value="ECO:0007669"/>
    <property type="project" value="TreeGrafter"/>
</dbReference>
<evidence type="ECO:0000256" key="1">
    <source>
        <dbReference type="ARBA" id="ARBA00004344"/>
    </source>
</evidence>
<dbReference type="PANTHER" id="PTHR12704:SF2">
    <property type="entry name" value="GOLGI PHOSPHOPROTEIN 3 HOMOLOG SAURON"/>
    <property type="match status" value="1"/>
</dbReference>
<dbReference type="OrthoDB" id="2189106at2759"/>
<dbReference type="GO" id="GO:0048194">
    <property type="term" value="P:Golgi vesicle budding"/>
    <property type="evidence" value="ECO:0007669"/>
    <property type="project" value="TreeGrafter"/>
</dbReference>
<gene>
    <name evidence="9" type="ORF">DHEL01_v210873</name>
</gene>
<dbReference type="AlphaFoldDB" id="A0A2P5HKF6"/>
<reference evidence="9" key="1">
    <citation type="submission" date="2017-09" db="EMBL/GenBank/DDBJ databases">
        <title>Polyketide synthases of a Diaporthe helianthi virulent isolate.</title>
        <authorList>
            <person name="Baroncelli R."/>
        </authorList>
    </citation>
    <scope>NUCLEOTIDE SEQUENCE [LARGE SCALE GENOMIC DNA]</scope>
    <source>
        <strain evidence="9">7/96</strain>
    </source>
</reference>
<evidence type="ECO:0000256" key="5">
    <source>
        <dbReference type="ARBA" id="ARBA00023136"/>
    </source>
</evidence>
<evidence type="ECO:0000256" key="6">
    <source>
        <dbReference type="ARBA" id="ARBA00058727"/>
    </source>
</evidence>
<evidence type="ECO:0000256" key="3">
    <source>
        <dbReference type="ARBA" id="ARBA00023034"/>
    </source>
</evidence>
<dbReference type="Pfam" id="PF05719">
    <property type="entry name" value="GPP34"/>
    <property type="match status" value="1"/>
</dbReference>
<keyword evidence="10" id="KW-1185">Reference proteome</keyword>
<feature type="region of interest" description="Disordered" evidence="8">
    <location>
        <begin position="1"/>
        <end position="72"/>
    </location>
</feature>